<evidence type="ECO:0000313" key="3">
    <source>
        <dbReference type="Proteomes" id="UP000199502"/>
    </source>
</evidence>
<keyword evidence="1" id="KW-0472">Membrane</keyword>
<protein>
    <submittedName>
        <fullName evidence="2">Uncharacterized protein</fullName>
    </submittedName>
</protein>
<evidence type="ECO:0000256" key="1">
    <source>
        <dbReference type="SAM" id="Phobius"/>
    </source>
</evidence>
<keyword evidence="1" id="KW-0812">Transmembrane</keyword>
<evidence type="ECO:0000313" key="2">
    <source>
        <dbReference type="EMBL" id="SCY15309.1"/>
    </source>
</evidence>
<dbReference type="EMBL" id="FMVT01000002">
    <property type="protein sequence ID" value="SCY15309.1"/>
    <property type="molecule type" value="Genomic_DNA"/>
</dbReference>
<organism evidence="2 3">
    <name type="scientific">Paracoccus tibetensis</name>
    <dbReference type="NCBI Taxonomy" id="336292"/>
    <lineage>
        <taxon>Bacteria</taxon>
        <taxon>Pseudomonadati</taxon>
        <taxon>Pseudomonadota</taxon>
        <taxon>Alphaproteobacteria</taxon>
        <taxon>Rhodobacterales</taxon>
        <taxon>Paracoccaceae</taxon>
        <taxon>Paracoccus</taxon>
    </lineage>
</organism>
<feature type="transmembrane region" description="Helical" evidence="1">
    <location>
        <begin position="131"/>
        <end position="153"/>
    </location>
</feature>
<sequence length="227" mass="25176">MIALFTFVVLFLVYQSIKSSRRQAIGLVRKRWLPFTLLPHVYRGRRIEELDISHKDLNYLRVRMNAYASLQGYSLRPGNGTLSLGAYQVLLGTLKKIESKANSLAAVVVFLAVAAVTLASADEFSDYSKEFYTGCVAFFVFLVAGLVGGFHHIDQLATSGLITRNKPASHLETQMEKDLIVDLLRKEADYDAVAWSLVLPIVGIIVAVLYVPLATADWASLFKMLGC</sequence>
<feature type="transmembrane region" description="Helical" evidence="1">
    <location>
        <begin position="192"/>
        <end position="213"/>
    </location>
</feature>
<dbReference type="RefSeq" id="WP_175453228.1">
    <property type="nucleotide sequence ID" value="NZ_FMVT01000002.1"/>
</dbReference>
<accession>A0A1G5DKJ4</accession>
<reference evidence="2 3" key="1">
    <citation type="submission" date="2016-10" db="EMBL/GenBank/DDBJ databases">
        <authorList>
            <person name="de Groot N.N."/>
        </authorList>
    </citation>
    <scope>NUCLEOTIDE SEQUENCE [LARGE SCALE GENOMIC DNA]</scope>
    <source>
        <strain evidence="2 3">CGMCC 1.8925</strain>
    </source>
</reference>
<feature type="transmembrane region" description="Helical" evidence="1">
    <location>
        <begin position="101"/>
        <end position="119"/>
    </location>
</feature>
<keyword evidence="3" id="KW-1185">Reference proteome</keyword>
<dbReference type="Proteomes" id="UP000199502">
    <property type="component" value="Unassembled WGS sequence"/>
</dbReference>
<dbReference type="AlphaFoldDB" id="A0A1G5DKJ4"/>
<keyword evidence="1" id="KW-1133">Transmembrane helix</keyword>
<dbReference type="STRING" id="336292.SAMN05660710_00849"/>
<name>A0A1G5DKJ4_9RHOB</name>
<proteinExistence type="predicted"/>
<gene>
    <name evidence="2" type="ORF">SAMN05660710_00849</name>
</gene>